<dbReference type="InterPro" id="IPR031691">
    <property type="entry name" value="LIAS_N"/>
</dbReference>
<evidence type="ECO:0000256" key="4">
    <source>
        <dbReference type="ARBA" id="ARBA00023128"/>
    </source>
</evidence>
<evidence type="ECO:0000256" key="3">
    <source>
        <dbReference type="ARBA" id="ARBA00022485"/>
    </source>
</evidence>
<dbReference type="AlphaFoldDB" id="A0A2I0K1A5"/>
<keyword evidence="3" id="KW-0479">Metal-binding</keyword>
<organism evidence="6 7">
    <name type="scientific">Punica granatum</name>
    <name type="common">Pomegranate</name>
    <dbReference type="NCBI Taxonomy" id="22663"/>
    <lineage>
        <taxon>Eukaryota</taxon>
        <taxon>Viridiplantae</taxon>
        <taxon>Streptophyta</taxon>
        <taxon>Embryophyta</taxon>
        <taxon>Tracheophyta</taxon>
        <taxon>Spermatophyta</taxon>
        <taxon>Magnoliopsida</taxon>
        <taxon>eudicotyledons</taxon>
        <taxon>Gunneridae</taxon>
        <taxon>Pentapetalae</taxon>
        <taxon>rosids</taxon>
        <taxon>malvids</taxon>
        <taxon>Myrtales</taxon>
        <taxon>Lythraceae</taxon>
        <taxon>Punica</taxon>
    </lineage>
</organism>
<gene>
    <name evidence="6" type="ORF">CRG98_017751</name>
</gene>
<dbReference type="GO" id="GO:0005739">
    <property type="term" value="C:mitochondrion"/>
    <property type="evidence" value="ECO:0007669"/>
    <property type="project" value="UniProtKB-SubCell"/>
</dbReference>
<name>A0A2I0K1A5_PUNGR</name>
<dbReference type="GO" id="GO:0016992">
    <property type="term" value="F:lipoate synthase activity"/>
    <property type="evidence" value="ECO:0007669"/>
    <property type="project" value="InterPro"/>
</dbReference>
<proteinExistence type="predicted"/>
<dbReference type="InterPro" id="IPR003698">
    <property type="entry name" value="Lipoyl_synth"/>
</dbReference>
<evidence type="ECO:0000259" key="5">
    <source>
        <dbReference type="Pfam" id="PF16881"/>
    </source>
</evidence>
<evidence type="ECO:0000256" key="1">
    <source>
        <dbReference type="ARBA" id="ARBA00001966"/>
    </source>
</evidence>
<comment type="subcellular location">
    <subcellularLocation>
        <location evidence="2">Mitochondrion</location>
    </subcellularLocation>
</comment>
<dbReference type="EMBL" id="PGOL01001001">
    <property type="protein sequence ID" value="PKI61853.1"/>
    <property type="molecule type" value="Genomic_DNA"/>
</dbReference>
<dbReference type="Proteomes" id="UP000233551">
    <property type="component" value="Unassembled WGS sequence"/>
</dbReference>
<keyword evidence="4" id="KW-0496">Mitochondrion</keyword>
<keyword evidence="3" id="KW-0408">Iron</keyword>
<keyword evidence="3" id="KW-0004">4Fe-4S</keyword>
<dbReference type="PANTHER" id="PTHR10949:SF0">
    <property type="entry name" value="LIPOYL SYNTHASE, MITOCHONDRIAL"/>
    <property type="match status" value="1"/>
</dbReference>
<evidence type="ECO:0000313" key="7">
    <source>
        <dbReference type="Proteomes" id="UP000233551"/>
    </source>
</evidence>
<evidence type="ECO:0000256" key="2">
    <source>
        <dbReference type="ARBA" id="ARBA00004173"/>
    </source>
</evidence>
<evidence type="ECO:0000313" key="6">
    <source>
        <dbReference type="EMBL" id="PKI61853.1"/>
    </source>
</evidence>
<feature type="domain" description="Lipoyl synthase N-terminal" evidence="5">
    <location>
        <begin position="66"/>
        <end position="132"/>
    </location>
</feature>
<reference evidence="6 7" key="1">
    <citation type="submission" date="2017-11" db="EMBL/GenBank/DDBJ databases">
        <title>De-novo sequencing of pomegranate (Punica granatum L.) genome.</title>
        <authorList>
            <person name="Akparov Z."/>
            <person name="Amiraslanov A."/>
            <person name="Hajiyeva S."/>
            <person name="Abbasov M."/>
            <person name="Kaur K."/>
            <person name="Hamwieh A."/>
            <person name="Solovyev V."/>
            <person name="Salamov A."/>
            <person name="Braich B."/>
            <person name="Kosarev P."/>
            <person name="Mahmoud A."/>
            <person name="Hajiyev E."/>
            <person name="Babayeva S."/>
            <person name="Izzatullayeva V."/>
            <person name="Mammadov A."/>
            <person name="Mammadov A."/>
            <person name="Sharifova S."/>
            <person name="Ojaghi J."/>
            <person name="Eynullazada K."/>
            <person name="Bayramov B."/>
            <person name="Abdulazimova A."/>
            <person name="Shahmuradov I."/>
        </authorList>
    </citation>
    <scope>NUCLEOTIDE SEQUENCE [LARGE SCALE GENOMIC DNA]</scope>
    <source>
        <strain evidence="7">cv. AG2017</strain>
        <tissue evidence="6">Leaf</tissue>
    </source>
</reference>
<dbReference type="Pfam" id="PF16881">
    <property type="entry name" value="LIAS_N"/>
    <property type="match status" value="1"/>
</dbReference>
<sequence length="241" mass="26410">MFAFAGVASAELRASAEKRRGLQIPPPLPPIYTHRLFSSTFTPQPPPSPQALGSQYPQTLEGLRARLAEEGQTLSDFISLQSTNSYSVEVGTKKKPLPKPKWMKESIPGGEEYVPIKRKLRKLKLHTVCEEGKRKTHLPSRIENMKSDPTQVHVVLGGPHNIVNVGTVNNSDLPGASKRDARFEVGHHRPLVRSLAAPNLPVTLLGDAAPRCRRPCWGTVGSWVALGHHHSNISNNLKGKG</sequence>
<comment type="caution">
    <text evidence="6">The sequence shown here is derived from an EMBL/GenBank/DDBJ whole genome shotgun (WGS) entry which is preliminary data.</text>
</comment>
<comment type="cofactor">
    <cofactor evidence="1">
        <name>[4Fe-4S] cluster</name>
        <dbReference type="ChEBI" id="CHEBI:49883"/>
    </cofactor>
</comment>
<keyword evidence="7" id="KW-1185">Reference proteome</keyword>
<dbReference type="GO" id="GO:0051539">
    <property type="term" value="F:4 iron, 4 sulfur cluster binding"/>
    <property type="evidence" value="ECO:0007669"/>
    <property type="project" value="UniProtKB-KW"/>
</dbReference>
<keyword evidence="3" id="KW-0411">Iron-sulfur</keyword>
<dbReference type="PANTHER" id="PTHR10949">
    <property type="entry name" value="LIPOYL SYNTHASE"/>
    <property type="match status" value="1"/>
</dbReference>
<dbReference type="STRING" id="22663.A0A2I0K1A5"/>
<protein>
    <recommendedName>
        <fullName evidence="5">Lipoyl synthase N-terminal domain-containing protein</fullName>
    </recommendedName>
</protein>
<accession>A0A2I0K1A5</accession>